<keyword evidence="1" id="KW-0732">Signal</keyword>
<evidence type="ECO:0000313" key="3">
    <source>
        <dbReference type="EMBL" id="UYM18258.1"/>
    </source>
</evidence>
<keyword evidence="3" id="KW-0378">Hydrolase</keyword>
<evidence type="ECO:0000256" key="1">
    <source>
        <dbReference type="SAM" id="SignalP"/>
    </source>
</evidence>
<dbReference type="SUPFAM" id="SSF51445">
    <property type="entry name" value="(Trans)glycosidases"/>
    <property type="match status" value="1"/>
</dbReference>
<dbReference type="Pfam" id="PF00128">
    <property type="entry name" value="Alpha-amylase"/>
    <property type="match status" value="2"/>
</dbReference>
<dbReference type="InterPro" id="IPR017853">
    <property type="entry name" value="GH"/>
</dbReference>
<dbReference type="Proteomes" id="UP001163255">
    <property type="component" value="Chromosome"/>
</dbReference>
<dbReference type="EMBL" id="CP103300">
    <property type="protein sequence ID" value="UYM18258.1"/>
    <property type="molecule type" value="Genomic_DNA"/>
</dbReference>
<dbReference type="GO" id="GO:0016787">
    <property type="term" value="F:hydrolase activity"/>
    <property type="evidence" value="ECO:0007669"/>
    <property type="project" value="UniProtKB-KW"/>
</dbReference>
<accession>A0ABY6GZM5</accession>
<dbReference type="InterPro" id="IPR006047">
    <property type="entry name" value="GH13_cat_dom"/>
</dbReference>
<dbReference type="Gene3D" id="3.20.20.80">
    <property type="entry name" value="Glycosidases"/>
    <property type="match status" value="2"/>
</dbReference>
<feature type="domain" description="Glycosyl hydrolase family 13 catalytic" evidence="2">
    <location>
        <begin position="64"/>
        <end position="456"/>
    </location>
</feature>
<organism evidence="3 4">
    <name type="scientific">Endozoicomonas euniceicola</name>
    <dbReference type="NCBI Taxonomy" id="1234143"/>
    <lineage>
        <taxon>Bacteria</taxon>
        <taxon>Pseudomonadati</taxon>
        <taxon>Pseudomonadota</taxon>
        <taxon>Gammaproteobacteria</taxon>
        <taxon>Oceanospirillales</taxon>
        <taxon>Endozoicomonadaceae</taxon>
        <taxon>Endozoicomonas</taxon>
    </lineage>
</organism>
<protein>
    <submittedName>
        <fullName evidence="3">Alpha-amylase family glycosyl hydrolase</fullName>
    </submittedName>
</protein>
<dbReference type="PANTHER" id="PTHR10357">
    <property type="entry name" value="ALPHA-AMYLASE FAMILY MEMBER"/>
    <property type="match status" value="1"/>
</dbReference>
<evidence type="ECO:0000313" key="4">
    <source>
        <dbReference type="Proteomes" id="UP001163255"/>
    </source>
</evidence>
<keyword evidence="4" id="KW-1185">Reference proteome</keyword>
<sequence length="693" mass="75987">MKKSLLAVSISVLLASCVSIPDKATEDGQVNDQVEITAALGEQESRLTCNSKKGSELCDLRIFHIMTEAFVDGDPATGFGDGYGTSHHHGDLVGVTQSLDYIKASGFNAIWLTPIFHSAPMADQNVWADKLDATGYFASNFFAIDPRFGSMDDARTLVEEAHSRGLYVFFDGVFGHFKNNANNYPSPSGLTLSEGGKPQAGVGREAIYPEDLDFFKEVATYWIKELKIDGWRLDQAYQVPVAFWPELRTAVEEASQAVTYENDLGETVHPLGYMVGEIWNDAGYIAETGYGTEEAPALHSAFDFPVRTAVVQTFGSDKEGNHGRPATHLANAMAKSVNYPDHAMPNLMLSTHDVPRFGNLLKRARLADYGSEDYWARHRAAMSFMAAYSGPLTWLYNDEIGARTEGFSQPVSGDTCAMRGLCDDHVGRISGQTEVSELSQDEAGLRHYFNQLMQLRDQHPSLSKGARTHIYSDNRIYIDRKDLDDDHVLYLVNVSPEDVLLRIHGSAIGSEGSLTDLMDGTVIAVEQDVYSVRLQGLESRFLNIEAATEVQTDSGQVSTITDDMARCDIPDATGAGPLGKDMWIRGSYRGGNNFMATPDSQKFRFKGDNLYQVVVNEPVSTAFSFKFASSGWSPEMAVKGSAPVQLGVIQDMAPASGYGTESSVVIPEPGEYVYSFRIDPDGRSGSMYIGRCQ</sequence>
<dbReference type="SMART" id="SM00642">
    <property type="entry name" value="Aamy"/>
    <property type="match status" value="1"/>
</dbReference>
<gene>
    <name evidence="3" type="ORF">NX720_10245</name>
</gene>
<name>A0ABY6GZM5_9GAMM</name>
<reference evidence="3" key="1">
    <citation type="submission" date="2022-10" db="EMBL/GenBank/DDBJ databases">
        <title>Completed Genome Sequence of two octocoral isolated bacterium, Endozoicomonas euniceicola EF212T and Endozoicomonas gorgoniicola PS125T.</title>
        <authorList>
            <person name="Chiou Y.-J."/>
            <person name="Chen Y.-H."/>
        </authorList>
    </citation>
    <scope>NUCLEOTIDE SEQUENCE</scope>
    <source>
        <strain evidence="3">EF212</strain>
    </source>
</reference>
<dbReference type="SUPFAM" id="SSF51011">
    <property type="entry name" value="Glycosyl hydrolase domain"/>
    <property type="match status" value="1"/>
</dbReference>
<dbReference type="PROSITE" id="PS51257">
    <property type="entry name" value="PROKAR_LIPOPROTEIN"/>
    <property type="match status" value="1"/>
</dbReference>
<proteinExistence type="predicted"/>
<dbReference type="RefSeq" id="WP_262601012.1">
    <property type="nucleotide sequence ID" value="NZ_CP103300.1"/>
</dbReference>
<evidence type="ECO:0000259" key="2">
    <source>
        <dbReference type="SMART" id="SM00642"/>
    </source>
</evidence>
<feature type="signal peptide" evidence="1">
    <location>
        <begin position="1"/>
        <end position="24"/>
    </location>
</feature>
<feature type="chain" id="PRO_5046054524" evidence="1">
    <location>
        <begin position="25"/>
        <end position="693"/>
    </location>
</feature>
<dbReference type="PANTHER" id="PTHR10357:SF228">
    <property type="entry name" value="PUTATIVE-RELATED"/>
    <property type="match status" value="1"/>
</dbReference>